<name>A0A3M9MPW4_9BACT</name>
<evidence type="ECO:0000313" key="3">
    <source>
        <dbReference type="EMBL" id="RNI27549.1"/>
    </source>
</evidence>
<dbReference type="EMBL" id="RJJE01000017">
    <property type="protein sequence ID" value="RNI27549.1"/>
    <property type="molecule type" value="Genomic_DNA"/>
</dbReference>
<sequence length="619" mass="67617">MIYSELKSNMTQFCLLVGLMGSLSCSTYGQKPAEKSSVQWLQQQKEVSQTTVLLNNAAQQLPLKNLEQKIASVSIGSAPVAAFDSLASFYAAVEVFPAVSANQANTFQTLQNALAPYQTVLVQVAATALKDAPTIAFLLELQKRNQLVLSVFGKPDFLKHANFISAPMVWSEQETPVAGQYAAQLVFGGMPAVGTLANTYSEKYTKGAGFKTTATRLSYTVPEAVGINSEGLQTSMDAIVQEAIREKAAPGAVVLVAKSGKVILNKAYGSHTYDTTRATKITDIFDLASLTKISATTVAAMQLYDQQKLSLEAPLGTYVPSARNTTKADLTLRNVLLHQAGLPAGVVFPVQPQDASKTSSPHFTVRTADSLFLRKDYYREVMWPRILNARMGVPGKYVYSDLTMFLMQEVVEGQTGKRLDTLVQEQFYQPLGMQTAGFLPLNRFEKSRIVPTEFDSHFRKELLQGYVHDGGAARAGGVAGHAGLFSTANDLAILYQMLLNGGAYGGKRYIQPETVQLFTRKHSDLSRRGLGFDRWDPDSTQGYPAKLASPETYGHTGYTGTCVWVDPKNELVFVFLSNRVHPKVSNKLLSLRTRQRALDAVYQAIQTSDKTKVAAVAQP</sequence>
<comment type="caution">
    <text evidence="3">The sequence shown here is derived from an EMBL/GenBank/DDBJ whole genome shotgun (WGS) entry which is preliminary data.</text>
</comment>
<gene>
    <name evidence="3" type="ORF">EFA69_15605</name>
</gene>
<dbReference type="PANTHER" id="PTHR43283">
    <property type="entry name" value="BETA-LACTAMASE-RELATED"/>
    <property type="match status" value="1"/>
</dbReference>
<dbReference type="InterPro" id="IPR001466">
    <property type="entry name" value="Beta-lactam-related"/>
</dbReference>
<dbReference type="Gene3D" id="3.40.710.10">
    <property type="entry name" value="DD-peptidase/beta-lactamase superfamily"/>
    <property type="match status" value="1"/>
</dbReference>
<organism evidence="3 4">
    <name type="scientific">Rufibacter immobilis</name>
    <dbReference type="NCBI Taxonomy" id="1348778"/>
    <lineage>
        <taxon>Bacteria</taxon>
        <taxon>Pseudomonadati</taxon>
        <taxon>Bacteroidota</taxon>
        <taxon>Cytophagia</taxon>
        <taxon>Cytophagales</taxon>
        <taxon>Hymenobacteraceae</taxon>
        <taxon>Rufibacter</taxon>
    </lineage>
</organism>
<reference evidence="3 4" key="1">
    <citation type="submission" date="2018-11" db="EMBL/GenBank/DDBJ databases">
        <title>Rufibacter latericius sp. nov., isolated from water in Baiyang Lake.</title>
        <authorList>
            <person name="Yang Y."/>
        </authorList>
    </citation>
    <scope>NUCLEOTIDE SEQUENCE [LARGE SCALE GENOMIC DNA]</scope>
    <source>
        <strain evidence="3 4">MCC P1</strain>
    </source>
</reference>
<dbReference type="InterPro" id="IPR050789">
    <property type="entry name" value="Diverse_Enzym_Activities"/>
</dbReference>
<keyword evidence="4" id="KW-1185">Reference proteome</keyword>
<dbReference type="PANTHER" id="PTHR43283:SF11">
    <property type="entry name" value="BETA-LACTAMASE-RELATED DOMAIN-CONTAINING PROTEIN"/>
    <property type="match status" value="1"/>
</dbReference>
<evidence type="ECO:0000256" key="1">
    <source>
        <dbReference type="ARBA" id="ARBA00022801"/>
    </source>
</evidence>
<keyword evidence="1" id="KW-0378">Hydrolase</keyword>
<evidence type="ECO:0000259" key="2">
    <source>
        <dbReference type="Pfam" id="PF00144"/>
    </source>
</evidence>
<dbReference type="Proteomes" id="UP000271010">
    <property type="component" value="Unassembled WGS sequence"/>
</dbReference>
<dbReference type="SUPFAM" id="SSF56601">
    <property type="entry name" value="beta-lactamase/transpeptidase-like"/>
    <property type="match status" value="1"/>
</dbReference>
<dbReference type="InterPro" id="IPR012338">
    <property type="entry name" value="Beta-lactam/transpept-like"/>
</dbReference>
<protein>
    <submittedName>
        <fullName evidence="3">Beta-N-acetylglucosaminidase</fullName>
    </submittedName>
</protein>
<proteinExistence type="predicted"/>
<dbReference type="OrthoDB" id="9805821at2"/>
<dbReference type="Pfam" id="PF00144">
    <property type="entry name" value="Beta-lactamase"/>
    <property type="match status" value="1"/>
</dbReference>
<dbReference type="AlphaFoldDB" id="A0A3M9MPW4"/>
<feature type="domain" description="Beta-lactamase-related" evidence="2">
    <location>
        <begin position="237"/>
        <end position="588"/>
    </location>
</feature>
<accession>A0A3M9MPW4</accession>
<evidence type="ECO:0000313" key="4">
    <source>
        <dbReference type="Proteomes" id="UP000271010"/>
    </source>
</evidence>
<dbReference type="GO" id="GO:0016787">
    <property type="term" value="F:hydrolase activity"/>
    <property type="evidence" value="ECO:0007669"/>
    <property type="project" value="UniProtKB-KW"/>
</dbReference>
<dbReference type="PROSITE" id="PS51257">
    <property type="entry name" value="PROKAR_LIPOPROTEIN"/>
    <property type="match status" value="1"/>
</dbReference>